<keyword evidence="2" id="KW-0813">Transport</keyword>
<reference evidence="6 7" key="1">
    <citation type="submission" date="2020-08" db="EMBL/GenBank/DDBJ databases">
        <title>Genomic Encyclopedia of Type Strains, Phase IV (KMG-IV): sequencing the most valuable type-strain genomes for metagenomic binning, comparative biology and taxonomic classification.</title>
        <authorList>
            <person name="Goeker M."/>
        </authorList>
    </citation>
    <scope>NUCLEOTIDE SEQUENCE [LARGE SCALE GENOMIC DNA]</scope>
    <source>
        <strain evidence="6 7">DSM 17455</strain>
    </source>
</reference>
<dbReference type="PRINTS" id="PR00337">
    <property type="entry name" value="LEUILEVALBP"/>
</dbReference>
<feature type="domain" description="Leucine-binding protein" evidence="5">
    <location>
        <begin position="35"/>
        <end position="374"/>
    </location>
</feature>
<gene>
    <name evidence="6" type="ORF">HNQ97_004105</name>
</gene>
<dbReference type="InterPro" id="IPR028081">
    <property type="entry name" value="Leu-bd"/>
</dbReference>
<evidence type="ECO:0000256" key="1">
    <source>
        <dbReference type="ARBA" id="ARBA00010062"/>
    </source>
</evidence>
<accession>A0ABR6CC15</accession>
<dbReference type="InterPro" id="IPR028082">
    <property type="entry name" value="Peripla_BP_I"/>
</dbReference>
<protein>
    <submittedName>
        <fullName evidence="6">Branched-chain amino acid transport system substrate-binding protein</fullName>
    </submittedName>
</protein>
<dbReference type="Gene3D" id="3.40.50.2300">
    <property type="match status" value="2"/>
</dbReference>
<sequence length="402" mass="42479">MDIFVNRRRVLGMGGAALATALMPRLAKAQQGQDINVGVVLPLSGPSAQFGINSKNGLELAVEELNAAGGIKALGGAQIRLIVADSTSAPTAAATAAQRLIAQNEVVAVIGAYVSSLTLAVSEVMERRGIPLLTISYADQLTERGFKTVFRLNPKASTLGQAQVTGSIEIAAASGAKLERAAILYEDTAYGTSQSAGLRKASQAAGLSLVMDEAYPQGITDVTPLINKLRASEAQVVFAVSYLNDTLQIVRTMRQQKVLLPVVGGAGGFILPEFASALGELSEGVLSVNSSNYDLDEAHAKRYRDRFNYPMVHDAIEHAALIEVLGQSLETAAATTSEALRGAVAAKRFEGGWLDGMPGGAADFDDTGHNVLAEPIMIQWRSGEMATVWPTERQKMKPVWVS</sequence>
<dbReference type="InterPro" id="IPR006311">
    <property type="entry name" value="TAT_signal"/>
</dbReference>
<dbReference type="InterPro" id="IPR051010">
    <property type="entry name" value="BCAA_transport"/>
</dbReference>
<evidence type="ECO:0000256" key="4">
    <source>
        <dbReference type="ARBA" id="ARBA00022970"/>
    </source>
</evidence>
<name>A0ABR6CC15_9HYPH</name>
<keyword evidence="4" id="KW-0029">Amino-acid transport</keyword>
<dbReference type="SUPFAM" id="SSF53822">
    <property type="entry name" value="Periplasmic binding protein-like I"/>
    <property type="match status" value="1"/>
</dbReference>
<dbReference type="RefSeq" id="WP_154385829.1">
    <property type="nucleotide sequence ID" value="NZ_JACJHY010000020.1"/>
</dbReference>
<dbReference type="PANTHER" id="PTHR30483">
    <property type="entry name" value="LEUCINE-SPECIFIC-BINDING PROTEIN"/>
    <property type="match status" value="1"/>
</dbReference>
<evidence type="ECO:0000313" key="7">
    <source>
        <dbReference type="Proteomes" id="UP000587524"/>
    </source>
</evidence>
<dbReference type="EMBL" id="JACJHZ010000020">
    <property type="protein sequence ID" value="MBA9022095.1"/>
    <property type="molecule type" value="Genomic_DNA"/>
</dbReference>
<evidence type="ECO:0000313" key="6">
    <source>
        <dbReference type="EMBL" id="MBA9022095.1"/>
    </source>
</evidence>
<dbReference type="PANTHER" id="PTHR30483:SF37">
    <property type="entry name" value="ABC TRANSPORTER SUBSTRATE-BINDING PROTEIN"/>
    <property type="match status" value="1"/>
</dbReference>
<evidence type="ECO:0000256" key="3">
    <source>
        <dbReference type="ARBA" id="ARBA00022729"/>
    </source>
</evidence>
<dbReference type="PROSITE" id="PS51318">
    <property type="entry name" value="TAT"/>
    <property type="match status" value="1"/>
</dbReference>
<dbReference type="InterPro" id="IPR000709">
    <property type="entry name" value="Leu_Ile_Val-bd"/>
</dbReference>
<evidence type="ECO:0000259" key="5">
    <source>
        <dbReference type="Pfam" id="PF13458"/>
    </source>
</evidence>
<dbReference type="CDD" id="cd06340">
    <property type="entry name" value="PBP1_ABC_ligand_binding-like"/>
    <property type="match status" value="1"/>
</dbReference>
<dbReference type="Pfam" id="PF13458">
    <property type="entry name" value="Peripla_BP_6"/>
    <property type="match status" value="1"/>
</dbReference>
<organism evidence="6 7">
    <name type="scientific">Aminobacter ciceronei</name>
    <dbReference type="NCBI Taxonomy" id="150723"/>
    <lineage>
        <taxon>Bacteria</taxon>
        <taxon>Pseudomonadati</taxon>
        <taxon>Pseudomonadota</taxon>
        <taxon>Alphaproteobacteria</taxon>
        <taxon>Hyphomicrobiales</taxon>
        <taxon>Phyllobacteriaceae</taxon>
        <taxon>Aminobacter</taxon>
    </lineage>
</organism>
<comment type="similarity">
    <text evidence="1">Belongs to the leucine-binding protein family.</text>
</comment>
<evidence type="ECO:0000256" key="2">
    <source>
        <dbReference type="ARBA" id="ARBA00022448"/>
    </source>
</evidence>
<dbReference type="Proteomes" id="UP000587524">
    <property type="component" value="Unassembled WGS sequence"/>
</dbReference>
<keyword evidence="7" id="KW-1185">Reference proteome</keyword>
<keyword evidence="3" id="KW-0732">Signal</keyword>
<proteinExistence type="inferred from homology"/>
<comment type="caution">
    <text evidence="6">The sequence shown here is derived from an EMBL/GenBank/DDBJ whole genome shotgun (WGS) entry which is preliminary data.</text>
</comment>